<keyword evidence="1" id="KW-0472">Membrane</keyword>
<gene>
    <name evidence="2" type="ORF">L9F63_007625</name>
</gene>
<dbReference type="Proteomes" id="UP001233999">
    <property type="component" value="Unassembled WGS sequence"/>
</dbReference>
<feature type="transmembrane region" description="Helical" evidence="1">
    <location>
        <begin position="70"/>
        <end position="92"/>
    </location>
</feature>
<keyword evidence="1" id="KW-0812">Transmembrane</keyword>
<comment type="caution">
    <text evidence="2">The sequence shown here is derived from an EMBL/GenBank/DDBJ whole genome shotgun (WGS) entry which is preliminary data.</text>
</comment>
<evidence type="ECO:0000313" key="2">
    <source>
        <dbReference type="EMBL" id="KAJ9575520.1"/>
    </source>
</evidence>
<feature type="non-terminal residue" evidence="2">
    <location>
        <position position="1"/>
    </location>
</feature>
<name>A0AAD7Z854_DIPPU</name>
<keyword evidence="1" id="KW-1133">Transmembrane helix</keyword>
<sequence length="140" mass="16078">MSVQIILQTSPSPFGKYPWPEVSTGVNEHIICHHCHNIFLTPYIEVDLNYESAYNILLDNGAPFVLTRVLMLPSVITIIFIFLASILSYSCLRCVDIQVLAFLVDMAKHLNDLNIILQAWCHKCFNILLYDHDVFIPKRD</sequence>
<reference evidence="2" key="2">
    <citation type="submission" date="2023-05" db="EMBL/GenBank/DDBJ databases">
        <authorList>
            <person name="Fouks B."/>
        </authorList>
    </citation>
    <scope>NUCLEOTIDE SEQUENCE</scope>
    <source>
        <strain evidence="2">Stay&amp;Tobe</strain>
        <tissue evidence="2">Testes</tissue>
    </source>
</reference>
<dbReference type="AlphaFoldDB" id="A0AAD7Z854"/>
<evidence type="ECO:0000313" key="3">
    <source>
        <dbReference type="Proteomes" id="UP001233999"/>
    </source>
</evidence>
<dbReference type="EMBL" id="JASPKZ010009833">
    <property type="protein sequence ID" value="KAJ9575520.1"/>
    <property type="molecule type" value="Genomic_DNA"/>
</dbReference>
<accession>A0AAD7Z854</accession>
<reference evidence="2" key="1">
    <citation type="journal article" date="2023" name="IScience">
        <title>Live-bearing cockroach genome reveals convergent evolutionary mechanisms linked to viviparity in insects and beyond.</title>
        <authorList>
            <person name="Fouks B."/>
            <person name="Harrison M.C."/>
            <person name="Mikhailova A.A."/>
            <person name="Marchal E."/>
            <person name="English S."/>
            <person name="Carruthers M."/>
            <person name="Jennings E.C."/>
            <person name="Chiamaka E.L."/>
            <person name="Frigard R.A."/>
            <person name="Pippel M."/>
            <person name="Attardo G.M."/>
            <person name="Benoit J.B."/>
            <person name="Bornberg-Bauer E."/>
            <person name="Tobe S.S."/>
        </authorList>
    </citation>
    <scope>NUCLEOTIDE SEQUENCE</scope>
    <source>
        <strain evidence="2">Stay&amp;Tobe</strain>
    </source>
</reference>
<keyword evidence="3" id="KW-1185">Reference proteome</keyword>
<protein>
    <submittedName>
        <fullName evidence="2">Uncharacterized protein</fullName>
    </submittedName>
</protein>
<evidence type="ECO:0000256" key="1">
    <source>
        <dbReference type="SAM" id="Phobius"/>
    </source>
</evidence>
<proteinExistence type="predicted"/>
<organism evidence="2 3">
    <name type="scientific">Diploptera punctata</name>
    <name type="common">Pacific beetle cockroach</name>
    <dbReference type="NCBI Taxonomy" id="6984"/>
    <lineage>
        <taxon>Eukaryota</taxon>
        <taxon>Metazoa</taxon>
        <taxon>Ecdysozoa</taxon>
        <taxon>Arthropoda</taxon>
        <taxon>Hexapoda</taxon>
        <taxon>Insecta</taxon>
        <taxon>Pterygota</taxon>
        <taxon>Neoptera</taxon>
        <taxon>Polyneoptera</taxon>
        <taxon>Dictyoptera</taxon>
        <taxon>Blattodea</taxon>
        <taxon>Blaberoidea</taxon>
        <taxon>Blaberidae</taxon>
        <taxon>Diplopterinae</taxon>
        <taxon>Diploptera</taxon>
    </lineage>
</organism>